<dbReference type="GeneID" id="73290770"/>
<dbReference type="Gene3D" id="3.40.50.150">
    <property type="entry name" value="Vaccinia Virus protein VP39"/>
    <property type="match status" value="1"/>
</dbReference>
<proteinExistence type="predicted"/>
<dbReference type="CDD" id="cd02440">
    <property type="entry name" value="AdoMet_MTases"/>
    <property type="match status" value="1"/>
</dbReference>
<gene>
    <name evidence="4" type="ORF">NGM29_11950</name>
</gene>
<dbReference type="InterPro" id="IPR002935">
    <property type="entry name" value="SAM_O-MeTrfase"/>
</dbReference>
<keyword evidence="1" id="KW-0489">Methyltransferase</keyword>
<dbReference type="PANTHER" id="PTHR43167">
    <property type="entry name" value="PUTATIVE (AFU_ORTHOLOGUE AFUA_6G01830)-RELATED"/>
    <property type="match status" value="1"/>
</dbReference>
<keyword evidence="3" id="KW-0949">S-adenosyl-L-methionine</keyword>
<sequence length="222" mass="24383">MVDVLADEIARFVRATGPEPDETLVEMDEYAAAEGFPHVGPEVGGFLRLIARLADAERIFEFGSGYGYSAYWFAEALPDDGEIVLTEVDADELELAKSYLERGGYDGLASYELGDALETIEDYDGPFDVALIDHQKHRYAEAFEAIRPKLSIGGVIVADNAMRAGIIQFEKLLEVVEGGDPDDVNEHTQGIATYLETVRDDPDFETVVLPLGEGIAVSYRVR</sequence>
<name>A0A9E7N7W9_9EURY</name>
<evidence type="ECO:0000256" key="3">
    <source>
        <dbReference type="ARBA" id="ARBA00022691"/>
    </source>
</evidence>
<dbReference type="Pfam" id="PF01596">
    <property type="entry name" value="Methyltransf_3"/>
    <property type="match status" value="1"/>
</dbReference>
<evidence type="ECO:0000256" key="2">
    <source>
        <dbReference type="ARBA" id="ARBA00022679"/>
    </source>
</evidence>
<keyword evidence="5" id="KW-1185">Reference proteome</keyword>
<keyword evidence="2" id="KW-0808">Transferase</keyword>
<protein>
    <submittedName>
        <fullName evidence="4">O-methyltransferase</fullName>
    </submittedName>
</protein>
<organism evidence="4 5">
    <name type="scientific">Natronosalvus rutilus</name>
    <dbReference type="NCBI Taxonomy" id="2953753"/>
    <lineage>
        <taxon>Archaea</taxon>
        <taxon>Methanobacteriati</taxon>
        <taxon>Methanobacteriota</taxon>
        <taxon>Stenosarchaea group</taxon>
        <taxon>Halobacteria</taxon>
        <taxon>Halobacteriales</taxon>
        <taxon>Natrialbaceae</taxon>
        <taxon>Natronosalvus</taxon>
    </lineage>
</organism>
<dbReference type="PANTHER" id="PTHR43167:SF1">
    <property type="entry name" value="PUTATIVE (AFU_ORTHOLOGUE AFUA_6G01830)-RELATED"/>
    <property type="match status" value="1"/>
</dbReference>
<dbReference type="SUPFAM" id="SSF53335">
    <property type="entry name" value="S-adenosyl-L-methionine-dependent methyltransferases"/>
    <property type="match status" value="1"/>
</dbReference>
<accession>A0A9E7N7W9</accession>
<evidence type="ECO:0000313" key="5">
    <source>
        <dbReference type="Proteomes" id="UP001056855"/>
    </source>
</evidence>
<dbReference type="InterPro" id="IPR029063">
    <property type="entry name" value="SAM-dependent_MTases_sf"/>
</dbReference>
<reference evidence="4" key="1">
    <citation type="submission" date="2022-06" db="EMBL/GenBank/DDBJ databases">
        <title>Diverse halophilic archaea isolated from saline environments.</title>
        <authorList>
            <person name="Cui H.-L."/>
        </authorList>
    </citation>
    <scope>NUCLEOTIDE SEQUENCE</scope>
    <source>
        <strain evidence="4">WLHS1</strain>
    </source>
</reference>
<dbReference type="AlphaFoldDB" id="A0A9E7N7W9"/>
<dbReference type="GO" id="GO:0008171">
    <property type="term" value="F:O-methyltransferase activity"/>
    <property type="evidence" value="ECO:0007669"/>
    <property type="project" value="InterPro"/>
</dbReference>
<dbReference type="EMBL" id="CP100355">
    <property type="protein sequence ID" value="UTF52501.1"/>
    <property type="molecule type" value="Genomic_DNA"/>
</dbReference>
<dbReference type="PROSITE" id="PS51682">
    <property type="entry name" value="SAM_OMT_I"/>
    <property type="match status" value="1"/>
</dbReference>
<evidence type="ECO:0000256" key="1">
    <source>
        <dbReference type="ARBA" id="ARBA00022603"/>
    </source>
</evidence>
<evidence type="ECO:0000313" key="4">
    <source>
        <dbReference type="EMBL" id="UTF52501.1"/>
    </source>
</evidence>
<dbReference type="Proteomes" id="UP001056855">
    <property type="component" value="Chromosome"/>
</dbReference>
<dbReference type="RefSeq" id="WP_254156450.1">
    <property type="nucleotide sequence ID" value="NZ_CP100355.1"/>
</dbReference>
<dbReference type="KEGG" id="sawl:NGM29_11950"/>
<dbReference type="GO" id="GO:0032259">
    <property type="term" value="P:methylation"/>
    <property type="evidence" value="ECO:0007669"/>
    <property type="project" value="UniProtKB-KW"/>
</dbReference>